<dbReference type="HOGENOM" id="CLU_2022202_0_0_6"/>
<dbReference type="AlphaFoldDB" id="I3CEL6"/>
<reference evidence="1 2" key="1">
    <citation type="submission" date="2011-11" db="EMBL/GenBank/DDBJ databases">
        <title>Improved High-Quality Draft sequence of Beggiatoa alba B18lD.</title>
        <authorList>
            <consortium name="US DOE Joint Genome Institute"/>
            <person name="Lucas S."/>
            <person name="Han J."/>
            <person name="Lapidus A."/>
            <person name="Cheng J.-F."/>
            <person name="Goodwin L."/>
            <person name="Pitluck S."/>
            <person name="Peters L."/>
            <person name="Mikhailova N."/>
            <person name="Held B."/>
            <person name="Detter J.C."/>
            <person name="Han C."/>
            <person name="Tapia R."/>
            <person name="Land M."/>
            <person name="Hauser L."/>
            <person name="Kyrpides N."/>
            <person name="Ivanova N."/>
            <person name="Pagani I."/>
            <person name="Samuel K."/>
            <person name="Teske A."/>
            <person name="Mueller J."/>
            <person name="Woyke T."/>
        </authorList>
    </citation>
    <scope>NUCLEOTIDE SEQUENCE [LARGE SCALE GENOMIC DNA]</scope>
    <source>
        <strain evidence="1 2">B18LD</strain>
    </source>
</reference>
<accession>I3CEL6</accession>
<protein>
    <submittedName>
        <fullName evidence="1">Uncharacterized protein</fullName>
    </submittedName>
</protein>
<organism evidence="1 2">
    <name type="scientific">Beggiatoa alba B18LD</name>
    <dbReference type="NCBI Taxonomy" id="395493"/>
    <lineage>
        <taxon>Bacteria</taxon>
        <taxon>Pseudomonadati</taxon>
        <taxon>Pseudomonadota</taxon>
        <taxon>Gammaproteobacteria</taxon>
        <taxon>Thiotrichales</taxon>
        <taxon>Thiotrichaceae</taxon>
        <taxon>Beggiatoa</taxon>
    </lineage>
</organism>
<proteinExistence type="predicted"/>
<dbReference type="OrthoDB" id="5625568at2"/>
<name>I3CEL6_9GAMM</name>
<evidence type="ECO:0000313" key="2">
    <source>
        <dbReference type="Proteomes" id="UP000005744"/>
    </source>
</evidence>
<dbReference type="RefSeq" id="WP_002684621.1">
    <property type="nucleotide sequence ID" value="NZ_JH600070.1"/>
</dbReference>
<gene>
    <name evidence="1" type="ORF">BegalDRAFT_1157</name>
</gene>
<keyword evidence="2" id="KW-1185">Reference proteome</keyword>
<sequence>MLTDEQIRRFEEAMKGPAPSHDPNWAITEQLLKIVTIQSKQLIILQSQLDVMTRANTASTAALISALQRTANGMGAVSNNLTPAQIEFAVRNLNEAITAASRGQQVARYAGNVLKFIAKLVL</sequence>
<dbReference type="STRING" id="395493.BegalDRAFT_1157"/>
<evidence type="ECO:0000313" key="1">
    <source>
        <dbReference type="EMBL" id="EIJ42059.1"/>
    </source>
</evidence>
<dbReference type="Proteomes" id="UP000005744">
    <property type="component" value="Unassembled WGS sequence"/>
</dbReference>
<dbReference type="EMBL" id="JH600070">
    <property type="protein sequence ID" value="EIJ42059.1"/>
    <property type="molecule type" value="Genomic_DNA"/>
</dbReference>